<dbReference type="OMA" id="WSWLFFG"/>
<accession>W2SW72</accession>
<name>W2SW72_NECAM</name>
<feature type="transmembrane region" description="Helical" evidence="6">
    <location>
        <begin position="129"/>
        <end position="149"/>
    </location>
</feature>
<dbReference type="STRING" id="51031.W2SW72"/>
<comment type="similarity">
    <text evidence="2">Belongs to the TspO/BZRP family.</text>
</comment>
<dbReference type="OrthoDB" id="8841220at2759"/>
<feature type="transmembrane region" description="Helical" evidence="6">
    <location>
        <begin position="186"/>
        <end position="207"/>
    </location>
</feature>
<dbReference type="InterPro" id="IPR004307">
    <property type="entry name" value="TspO_MBR"/>
</dbReference>
<comment type="subcellular location">
    <subcellularLocation>
        <location evidence="1">Membrane</location>
        <topology evidence="1">Multi-pass membrane protein</topology>
    </subcellularLocation>
</comment>
<evidence type="ECO:0000256" key="2">
    <source>
        <dbReference type="ARBA" id="ARBA00007524"/>
    </source>
</evidence>
<dbReference type="AlphaFoldDB" id="W2SW72"/>
<dbReference type="GO" id="GO:0033013">
    <property type="term" value="P:tetrapyrrole metabolic process"/>
    <property type="evidence" value="ECO:0007669"/>
    <property type="project" value="UniProtKB-ARBA"/>
</dbReference>
<feature type="transmembrane region" description="Helical" evidence="6">
    <location>
        <begin position="95"/>
        <end position="117"/>
    </location>
</feature>
<evidence type="ECO:0000256" key="5">
    <source>
        <dbReference type="ARBA" id="ARBA00023136"/>
    </source>
</evidence>
<protein>
    <submittedName>
        <fullName evidence="7">TspO/MBR family protein</fullName>
    </submittedName>
</protein>
<evidence type="ECO:0000256" key="4">
    <source>
        <dbReference type="ARBA" id="ARBA00022989"/>
    </source>
</evidence>
<keyword evidence="4 6" id="KW-1133">Transmembrane helix</keyword>
<keyword evidence="8" id="KW-1185">Reference proteome</keyword>
<dbReference type="GO" id="GO:0005741">
    <property type="term" value="C:mitochondrial outer membrane"/>
    <property type="evidence" value="ECO:0007669"/>
    <property type="project" value="TreeGrafter"/>
</dbReference>
<proteinExistence type="inferred from homology"/>
<evidence type="ECO:0000256" key="3">
    <source>
        <dbReference type="ARBA" id="ARBA00022692"/>
    </source>
</evidence>
<dbReference type="PANTHER" id="PTHR10057:SF0">
    <property type="entry name" value="TRANSLOCATOR PROTEIN"/>
    <property type="match status" value="1"/>
</dbReference>
<keyword evidence="3 6" id="KW-0812">Transmembrane</keyword>
<dbReference type="EMBL" id="KI662023">
    <property type="protein sequence ID" value="ETN73081.1"/>
    <property type="molecule type" value="Genomic_DNA"/>
</dbReference>
<gene>
    <name evidence="7" type="ORF">NECAME_04389</name>
</gene>
<evidence type="ECO:0000256" key="1">
    <source>
        <dbReference type="ARBA" id="ARBA00004141"/>
    </source>
</evidence>
<evidence type="ECO:0000256" key="6">
    <source>
        <dbReference type="SAM" id="Phobius"/>
    </source>
</evidence>
<dbReference type="CDD" id="cd15904">
    <property type="entry name" value="TSPO_MBR"/>
    <property type="match status" value="1"/>
</dbReference>
<reference evidence="8" key="1">
    <citation type="journal article" date="2014" name="Nat. Genet.">
        <title>Genome of the human hookworm Necator americanus.</title>
        <authorList>
            <person name="Tang Y.T."/>
            <person name="Gao X."/>
            <person name="Rosa B.A."/>
            <person name="Abubucker S."/>
            <person name="Hallsworth-Pepin K."/>
            <person name="Martin J."/>
            <person name="Tyagi R."/>
            <person name="Heizer E."/>
            <person name="Zhang X."/>
            <person name="Bhonagiri-Palsikar V."/>
            <person name="Minx P."/>
            <person name="Warren W.C."/>
            <person name="Wang Q."/>
            <person name="Zhan B."/>
            <person name="Hotez P.J."/>
            <person name="Sternberg P.W."/>
            <person name="Dougall A."/>
            <person name="Gaze S.T."/>
            <person name="Mulvenna J."/>
            <person name="Sotillo J."/>
            <person name="Ranganathan S."/>
            <person name="Rabelo E.M."/>
            <person name="Wilson R.K."/>
            <person name="Felgner P.L."/>
            <person name="Bethony J."/>
            <person name="Hawdon J.M."/>
            <person name="Gasser R.B."/>
            <person name="Loukas A."/>
            <person name="Mitreva M."/>
        </authorList>
    </citation>
    <scope>NUCLEOTIDE SEQUENCE [LARGE SCALE GENOMIC DNA]</scope>
</reference>
<dbReference type="Pfam" id="PF03073">
    <property type="entry name" value="TspO_MBR"/>
    <property type="match status" value="1"/>
</dbReference>
<dbReference type="PANTHER" id="PTHR10057">
    <property type="entry name" value="PERIPHERAL-TYPE BENZODIAZEPINE RECEPTOR"/>
    <property type="match status" value="1"/>
</dbReference>
<dbReference type="Gene3D" id="1.20.1260.100">
    <property type="entry name" value="TspO/MBR protein"/>
    <property type="match status" value="1"/>
</dbReference>
<organism evidence="7 8">
    <name type="scientific">Necator americanus</name>
    <name type="common">Human hookworm</name>
    <dbReference type="NCBI Taxonomy" id="51031"/>
    <lineage>
        <taxon>Eukaryota</taxon>
        <taxon>Metazoa</taxon>
        <taxon>Ecdysozoa</taxon>
        <taxon>Nematoda</taxon>
        <taxon>Chromadorea</taxon>
        <taxon>Rhabditida</taxon>
        <taxon>Rhabditina</taxon>
        <taxon>Rhabditomorpha</taxon>
        <taxon>Strongyloidea</taxon>
        <taxon>Ancylostomatidae</taxon>
        <taxon>Bunostominae</taxon>
        <taxon>Necator</taxon>
    </lineage>
</organism>
<evidence type="ECO:0000313" key="8">
    <source>
        <dbReference type="Proteomes" id="UP000053676"/>
    </source>
</evidence>
<dbReference type="KEGG" id="nai:NECAME_04389"/>
<dbReference type="InterPro" id="IPR038330">
    <property type="entry name" value="TspO/MBR-related_sf"/>
</dbReference>
<sequence>MESSFTPYITEEDPPKPYIPVGFFTERYTATPEALEHFVRGEMPFWTSQDTRNALMSTMVPGGAAVAAFAVFARDKEVVDWWTKVKKPKWAPTDVRLYSVMDIIALSPLGYASYLVYKNGGGFDYTDTRLALGLYGANMALALTTIPLVKKKNLGCVSKSVEFTSANFSLLLIRGFYDLLQIDKTAGLWMIPYALWTGFYAFLTYSIDKENKVIKDI</sequence>
<dbReference type="Proteomes" id="UP000053676">
    <property type="component" value="Unassembled WGS sequence"/>
</dbReference>
<evidence type="ECO:0000313" key="7">
    <source>
        <dbReference type="EMBL" id="ETN73081.1"/>
    </source>
</evidence>
<keyword evidence="5 6" id="KW-0472">Membrane</keyword>
<feature type="transmembrane region" description="Helical" evidence="6">
    <location>
        <begin position="54"/>
        <end position="74"/>
    </location>
</feature>